<evidence type="ECO:0000313" key="3">
    <source>
        <dbReference type="Proteomes" id="UP000826656"/>
    </source>
</evidence>
<dbReference type="InterPro" id="IPR006566">
    <property type="entry name" value="FBD"/>
</dbReference>
<dbReference type="Proteomes" id="UP000826656">
    <property type="component" value="Unassembled WGS sequence"/>
</dbReference>
<organism evidence="2 3">
    <name type="scientific">Solanum tuberosum</name>
    <name type="common">Potato</name>
    <dbReference type="NCBI Taxonomy" id="4113"/>
    <lineage>
        <taxon>Eukaryota</taxon>
        <taxon>Viridiplantae</taxon>
        <taxon>Streptophyta</taxon>
        <taxon>Embryophyta</taxon>
        <taxon>Tracheophyta</taxon>
        <taxon>Spermatophyta</taxon>
        <taxon>Magnoliopsida</taxon>
        <taxon>eudicotyledons</taxon>
        <taxon>Gunneridae</taxon>
        <taxon>Pentapetalae</taxon>
        <taxon>asterids</taxon>
        <taxon>lamiids</taxon>
        <taxon>Solanales</taxon>
        <taxon>Solanaceae</taxon>
        <taxon>Solanoideae</taxon>
        <taxon>Solaneae</taxon>
        <taxon>Solanum</taxon>
    </lineage>
</organism>
<dbReference type="InterPro" id="IPR032675">
    <property type="entry name" value="LRR_dom_sf"/>
</dbReference>
<proteinExistence type="predicted"/>
<dbReference type="InterPro" id="IPR055411">
    <property type="entry name" value="LRR_FXL15/At3g58940/PEG3-like"/>
</dbReference>
<name>A0ABQ7U5T1_SOLTU</name>
<dbReference type="Gene3D" id="3.80.10.10">
    <property type="entry name" value="Ribonuclease Inhibitor"/>
    <property type="match status" value="2"/>
</dbReference>
<gene>
    <name evidence="2" type="ORF">KY290_035340</name>
</gene>
<dbReference type="PANTHER" id="PTHR31639:SF199">
    <property type="entry name" value="FBD DOMAIN-CONTAINING PROTEIN"/>
    <property type="match status" value="1"/>
</dbReference>
<dbReference type="Pfam" id="PF24758">
    <property type="entry name" value="LRR_At5g56370"/>
    <property type="match status" value="1"/>
</dbReference>
<dbReference type="SMART" id="SM00579">
    <property type="entry name" value="FBD"/>
    <property type="match status" value="2"/>
</dbReference>
<dbReference type="Pfam" id="PF23622">
    <property type="entry name" value="LRR_At1g61320_AtMIF1"/>
    <property type="match status" value="1"/>
</dbReference>
<dbReference type="PANTHER" id="PTHR31639">
    <property type="entry name" value="F-BOX PROTEIN-LIKE"/>
    <property type="match status" value="1"/>
</dbReference>
<feature type="domain" description="FBD" evidence="1">
    <location>
        <begin position="769"/>
        <end position="841"/>
    </location>
</feature>
<sequence>MRNAWTSGVDTISNLPCNVLDGILGCLPWKDAVKTSILSKDWRYKWATRQELDFNDEFFKSFKQDEEAKRIIYQVLLVHKGPILKFRLCRITSCPDIDHWIHFLSKKNVHEFTLDVGLGNKYHSPHHLFTFQQLRFLELKDCLFHPPLGFKGFEKLINLDLVRVTFDPSIFTNLISKSPLLERLRLRCCTNLDILEIDAANLKFYEFIGKTKSISFRNAPMLEKVTVAILGRRLLTDTSPVCSNFPKFFYYMPSLLELEISSTILEYLIKGGLPESPPNALNNIKSLTISSMSLRNAQVVSSAVYLITSCPKLQDLTLEFYQVGVGDIVEPVVQLLRAQSSSSGAVKLQKVQVNMFTGLEMEMEFMKFILASAPVLEEIFIWNCTRCLFRSCKQMIDEMKEFRRASANVEFTFEEIDMEELLTNLFCWTMRNASTSGVDTISNLHCNVLDAILGCLPWKDAVKTSILSKDWRYKWVTRQELDFNDEFFKSFKQDEEAKRIIYQVLLVHKGPILKFRLRRITSCPDIDHWMHFLSKKNVQEFTLHVRSGNHLPHHLFTFQQLRFLELQDCFFHPPIGFKGFEKLINLDLMDVTFDPSILTNLISKSPLLERLRLRSITSFDILEIDAANLKFFEFIGKTKSISFKNAPMLEKVTVGFLGRRLLTDTSPVCSNFPKFFHYMPSLLELDISGTTLEYLIKGGLPESPPIALNNIKSLIISSMSLINAEVVSSAVYLITSCPKLQDLTIDFYQVWVWDIVEPVVQFLRAQSSSSGAVKLQRVQVNMFTGLEMEMQFMKFILASSPILEEIFIWNCKCFLFRSCKQMMDEMKEFCRASPNVEFTFEEIDMEGGSYELEEVMEVP</sequence>
<evidence type="ECO:0000313" key="2">
    <source>
        <dbReference type="EMBL" id="KAH0742297.1"/>
    </source>
</evidence>
<evidence type="ECO:0000259" key="1">
    <source>
        <dbReference type="SMART" id="SM00579"/>
    </source>
</evidence>
<dbReference type="SUPFAM" id="SSF81383">
    <property type="entry name" value="F-box domain"/>
    <property type="match status" value="2"/>
</dbReference>
<feature type="domain" description="FBD" evidence="1">
    <location>
        <begin position="342"/>
        <end position="414"/>
    </location>
</feature>
<comment type="caution">
    <text evidence="2">The sequence shown here is derived from an EMBL/GenBank/DDBJ whole genome shotgun (WGS) entry which is preliminary data.</text>
</comment>
<dbReference type="InterPro" id="IPR036047">
    <property type="entry name" value="F-box-like_dom_sf"/>
</dbReference>
<keyword evidence="3" id="KW-1185">Reference proteome</keyword>
<accession>A0ABQ7U5T1</accession>
<dbReference type="EMBL" id="JAIVGD010000026">
    <property type="protein sequence ID" value="KAH0742297.1"/>
    <property type="molecule type" value="Genomic_DNA"/>
</dbReference>
<dbReference type="InterPro" id="IPR055357">
    <property type="entry name" value="LRR_At1g61320_AtMIF1"/>
</dbReference>
<dbReference type="SUPFAM" id="SSF52047">
    <property type="entry name" value="RNI-like"/>
    <property type="match status" value="2"/>
</dbReference>
<reference evidence="2 3" key="1">
    <citation type="journal article" date="2021" name="bioRxiv">
        <title>Chromosome-scale and haplotype-resolved genome assembly of a tetraploid potato cultivar.</title>
        <authorList>
            <person name="Sun H."/>
            <person name="Jiao W.-B."/>
            <person name="Krause K."/>
            <person name="Campoy J.A."/>
            <person name="Goel M."/>
            <person name="Folz-Donahue K."/>
            <person name="Kukat C."/>
            <person name="Huettel B."/>
            <person name="Schneeberger K."/>
        </authorList>
    </citation>
    <scope>NUCLEOTIDE SEQUENCE [LARGE SCALE GENOMIC DNA]</scope>
    <source>
        <strain evidence="2">SolTubOtavaFocal</strain>
        <tissue evidence="2">Leaves</tissue>
    </source>
</reference>
<protein>
    <recommendedName>
        <fullName evidence="1">FBD domain-containing protein</fullName>
    </recommendedName>
</protein>